<comment type="caution">
    <text evidence="1">The sequence shown here is derived from an EMBL/GenBank/DDBJ whole genome shotgun (WGS) entry which is preliminary data.</text>
</comment>
<accession>A0A3D9D3K9</accession>
<dbReference type="EMBL" id="QNUG01000004">
    <property type="protein sequence ID" value="REC72554.1"/>
    <property type="molecule type" value="Genomic_DNA"/>
</dbReference>
<reference evidence="1 2" key="1">
    <citation type="journal article" date="2006" name="Int. J. Syst. Evol. Microbiol.">
        <title>Chryseobacterium hispanicum sp. nov., isolated from the drinking water distribution system of Sevilla, Spain.</title>
        <authorList>
            <person name="Gallego V."/>
            <person name="Garcia M.T."/>
            <person name="Ventosa A."/>
        </authorList>
    </citation>
    <scope>NUCLEOTIDE SEQUENCE [LARGE SCALE GENOMIC DNA]</scope>
    <source>
        <strain evidence="1 2">KCTC 22104</strain>
    </source>
</reference>
<evidence type="ECO:0000313" key="2">
    <source>
        <dbReference type="Proteomes" id="UP000256326"/>
    </source>
</evidence>
<dbReference type="AlphaFoldDB" id="A0A3D9D3K9"/>
<keyword evidence="2" id="KW-1185">Reference proteome</keyword>
<sequence length="74" mass="8452">MFSQNYAVSEIPEELKKDANYVVRNNSSEYIIKAENNIELKKKIIISILSKAGEGGSYVYIPYDKYSKISDVKI</sequence>
<name>A0A3D9D3K9_9FLAO</name>
<proteinExistence type="predicted"/>
<gene>
    <name evidence="1" type="ORF">DRF58_02830</name>
</gene>
<dbReference type="Proteomes" id="UP000256326">
    <property type="component" value="Unassembled WGS sequence"/>
</dbReference>
<evidence type="ECO:0000313" key="1">
    <source>
        <dbReference type="EMBL" id="REC72554.1"/>
    </source>
</evidence>
<protein>
    <submittedName>
        <fullName evidence="1">Uncharacterized protein</fullName>
    </submittedName>
</protein>
<organism evidence="1 2">
    <name type="scientific">Epilithonimonas hispanica</name>
    <dbReference type="NCBI Taxonomy" id="358687"/>
    <lineage>
        <taxon>Bacteria</taxon>
        <taxon>Pseudomonadati</taxon>
        <taxon>Bacteroidota</taxon>
        <taxon>Flavobacteriia</taxon>
        <taxon>Flavobacteriales</taxon>
        <taxon>Weeksellaceae</taxon>
        <taxon>Chryseobacterium group</taxon>
        <taxon>Epilithonimonas</taxon>
    </lineage>
</organism>